<protein>
    <submittedName>
        <fullName evidence="1">Uncharacterized protein</fullName>
    </submittedName>
</protein>
<gene>
    <name evidence="1" type="ORF">DPMN_171175</name>
</gene>
<dbReference type="Proteomes" id="UP000828390">
    <property type="component" value="Unassembled WGS sequence"/>
</dbReference>
<dbReference type="AlphaFoldDB" id="A0A9D4IDX6"/>
<reference evidence="1" key="1">
    <citation type="journal article" date="2019" name="bioRxiv">
        <title>The Genome of the Zebra Mussel, Dreissena polymorpha: A Resource for Invasive Species Research.</title>
        <authorList>
            <person name="McCartney M.A."/>
            <person name="Auch B."/>
            <person name="Kono T."/>
            <person name="Mallez S."/>
            <person name="Zhang Y."/>
            <person name="Obille A."/>
            <person name="Becker A."/>
            <person name="Abrahante J.E."/>
            <person name="Garbe J."/>
            <person name="Badalamenti J.P."/>
            <person name="Herman A."/>
            <person name="Mangelson H."/>
            <person name="Liachko I."/>
            <person name="Sullivan S."/>
            <person name="Sone E.D."/>
            <person name="Koren S."/>
            <person name="Silverstein K.A.T."/>
            <person name="Beckman K.B."/>
            <person name="Gohl D.M."/>
        </authorList>
    </citation>
    <scope>NUCLEOTIDE SEQUENCE</scope>
    <source>
        <strain evidence="1">Duluth1</strain>
        <tissue evidence="1">Whole animal</tissue>
    </source>
</reference>
<comment type="caution">
    <text evidence="1">The sequence shown here is derived from an EMBL/GenBank/DDBJ whole genome shotgun (WGS) entry which is preliminary data.</text>
</comment>
<accession>A0A9D4IDX6</accession>
<evidence type="ECO:0000313" key="1">
    <source>
        <dbReference type="EMBL" id="KAH3769894.1"/>
    </source>
</evidence>
<keyword evidence="2" id="KW-1185">Reference proteome</keyword>
<name>A0A9D4IDX6_DREPO</name>
<reference evidence="1" key="2">
    <citation type="submission" date="2020-11" db="EMBL/GenBank/DDBJ databases">
        <authorList>
            <person name="McCartney M.A."/>
            <person name="Auch B."/>
            <person name="Kono T."/>
            <person name="Mallez S."/>
            <person name="Becker A."/>
            <person name="Gohl D.M."/>
            <person name="Silverstein K.A.T."/>
            <person name="Koren S."/>
            <person name="Bechman K.B."/>
            <person name="Herman A."/>
            <person name="Abrahante J.E."/>
            <person name="Garbe J."/>
        </authorList>
    </citation>
    <scope>NUCLEOTIDE SEQUENCE</scope>
    <source>
        <strain evidence="1">Duluth1</strain>
        <tissue evidence="1">Whole animal</tissue>
    </source>
</reference>
<proteinExistence type="predicted"/>
<organism evidence="1 2">
    <name type="scientific">Dreissena polymorpha</name>
    <name type="common">Zebra mussel</name>
    <name type="synonym">Mytilus polymorpha</name>
    <dbReference type="NCBI Taxonomy" id="45954"/>
    <lineage>
        <taxon>Eukaryota</taxon>
        <taxon>Metazoa</taxon>
        <taxon>Spiralia</taxon>
        <taxon>Lophotrochozoa</taxon>
        <taxon>Mollusca</taxon>
        <taxon>Bivalvia</taxon>
        <taxon>Autobranchia</taxon>
        <taxon>Heteroconchia</taxon>
        <taxon>Euheterodonta</taxon>
        <taxon>Imparidentia</taxon>
        <taxon>Neoheterodontei</taxon>
        <taxon>Myida</taxon>
        <taxon>Dreissenoidea</taxon>
        <taxon>Dreissenidae</taxon>
        <taxon>Dreissena</taxon>
    </lineage>
</organism>
<dbReference type="EMBL" id="JAIWYP010000009">
    <property type="protein sequence ID" value="KAH3769894.1"/>
    <property type="molecule type" value="Genomic_DNA"/>
</dbReference>
<evidence type="ECO:0000313" key="2">
    <source>
        <dbReference type="Proteomes" id="UP000828390"/>
    </source>
</evidence>
<sequence length="127" mass="13691">MLTNSLSPIKREDRAYSRLRLRVSRLHGDYYKPVNCPQSAYKKNTVIDRGLLLMPPSGIGPMVSPGWHGRRAVQLVLTVLSSGPVRTAPGLSHPLTGCNRGATATSVMGAPWAAPFEDAVDGNGQPR</sequence>